<name>A0ABW4FR05_9PSEU</name>
<evidence type="ECO:0000313" key="4">
    <source>
        <dbReference type="EMBL" id="MFD1532894.1"/>
    </source>
</evidence>
<dbReference type="PRINTS" id="PR00081">
    <property type="entry name" value="GDHRDH"/>
</dbReference>
<dbReference type="PROSITE" id="PS00061">
    <property type="entry name" value="ADH_SHORT"/>
    <property type="match status" value="1"/>
</dbReference>
<dbReference type="PRINTS" id="PR00080">
    <property type="entry name" value="SDRFAMILY"/>
</dbReference>
<evidence type="ECO:0000313" key="5">
    <source>
        <dbReference type="Proteomes" id="UP001597145"/>
    </source>
</evidence>
<dbReference type="InterPro" id="IPR036291">
    <property type="entry name" value="NAD(P)-bd_dom_sf"/>
</dbReference>
<dbReference type="PANTHER" id="PTHR42760">
    <property type="entry name" value="SHORT-CHAIN DEHYDROGENASES/REDUCTASES FAMILY MEMBER"/>
    <property type="match status" value="1"/>
</dbReference>
<proteinExistence type="inferred from homology"/>
<dbReference type="Pfam" id="PF13561">
    <property type="entry name" value="adh_short_C2"/>
    <property type="match status" value="1"/>
</dbReference>
<evidence type="ECO:0000256" key="1">
    <source>
        <dbReference type="ARBA" id="ARBA00006484"/>
    </source>
</evidence>
<accession>A0ABW4FR05</accession>
<protein>
    <submittedName>
        <fullName evidence="4">SDR family NAD(P)-dependent oxidoreductase</fullName>
        <ecNumber evidence="4">1.1.1.-</ecNumber>
    </submittedName>
</protein>
<dbReference type="RefSeq" id="WP_343984584.1">
    <property type="nucleotide sequence ID" value="NZ_BAAAJG010000025.1"/>
</dbReference>
<dbReference type="InterPro" id="IPR020904">
    <property type="entry name" value="Sc_DH/Rdtase_CS"/>
</dbReference>
<keyword evidence="2 4" id="KW-0560">Oxidoreductase</keyword>
<dbReference type="InterPro" id="IPR057326">
    <property type="entry name" value="KR_dom"/>
</dbReference>
<dbReference type="Gene3D" id="3.40.50.720">
    <property type="entry name" value="NAD(P)-binding Rossmann-like Domain"/>
    <property type="match status" value="1"/>
</dbReference>
<evidence type="ECO:0000259" key="3">
    <source>
        <dbReference type="SMART" id="SM00822"/>
    </source>
</evidence>
<dbReference type="InterPro" id="IPR002347">
    <property type="entry name" value="SDR_fam"/>
</dbReference>
<reference evidence="5" key="1">
    <citation type="journal article" date="2019" name="Int. J. Syst. Evol. Microbiol.">
        <title>The Global Catalogue of Microorganisms (GCM) 10K type strain sequencing project: providing services to taxonomists for standard genome sequencing and annotation.</title>
        <authorList>
            <consortium name="The Broad Institute Genomics Platform"/>
            <consortium name="The Broad Institute Genome Sequencing Center for Infectious Disease"/>
            <person name="Wu L."/>
            <person name="Ma J."/>
        </authorList>
    </citation>
    <scope>NUCLEOTIDE SEQUENCE [LARGE SCALE GENOMIC DNA]</scope>
    <source>
        <strain evidence="5">JCM 12165</strain>
    </source>
</reference>
<dbReference type="EC" id="1.1.1.-" evidence="4"/>
<comment type="similarity">
    <text evidence="1">Belongs to the short-chain dehydrogenases/reductases (SDR) family.</text>
</comment>
<dbReference type="SMART" id="SM00822">
    <property type="entry name" value="PKS_KR"/>
    <property type="match status" value="1"/>
</dbReference>
<dbReference type="CDD" id="cd05233">
    <property type="entry name" value="SDR_c"/>
    <property type="match status" value="1"/>
</dbReference>
<keyword evidence="5" id="KW-1185">Reference proteome</keyword>
<dbReference type="PANTHER" id="PTHR42760:SF133">
    <property type="entry name" value="3-OXOACYL-[ACYL-CARRIER-PROTEIN] REDUCTASE"/>
    <property type="match status" value="1"/>
</dbReference>
<organism evidence="4 5">
    <name type="scientific">Pseudonocardia aurantiaca</name>
    <dbReference type="NCBI Taxonomy" id="75290"/>
    <lineage>
        <taxon>Bacteria</taxon>
        <taxon>Bacillati</taxon>
        <taxon>Actinomycetota</taxon>
        <taxon>Actinomycetes</taxon>
        <taxon>Pseudonocardiales</taxon>
        <taxon>Pseudonocardiaceae</taxon>
        <taxon>Pseudonocardia</taxon>
    </lineage>
</organism>
<dbReference type="GO" id="GO:0016491">
    <property type="term" value="F:oxidoreductase activity"/>
    <property type="evidence" value="ECO:0007669"/>
    <property type="project" value="UniProtKB-KW"/>
</dbReference>
<feature type="domain" description="Ketoreductase" evidence="3">
    <location>
        <begin position="10"/>
        <end position="192"/>
    </location>
</feature>
<gene>
    <name evidence="4" type="ORF">ACFSCY_26060</name>
</gene>
<dbReference type="SUPFAM" id="SSF51735">
    <property type="entry name" value="NAD(P)-binding Rossmann-fold domains"/>
    <property type="match status" value="1"/>
</dbReference>
<dbReference type="Proteomes" id="UP001597145">
    <property type="component" value="Unassembled WGS sequence"/>
</dbReference>
<comment type="caution">
    <text evidence="4">The sequence shown here is derived from an EMBL/GenBank/DDBJ whole genome shotgun (WGS) entry which is preliminary data.</text>
</comment>
<dbReference type="EMBL" id="JBHUCP010000022">
    <property type="protein sequence ID" value="MFD1532894.1"/>
    <property type="molecule type" value="Genomic_DNA"/>
</dbReference>
<evidence type="ECO:0000256" key="2">
    <source>
        <dbReference type="ARBA" id="ARBA00023002"/>
    </source>
</evidence>
<sequence length="256" mass="26843">MTFEGTFDGTVVLVTGGSRGIGRAVVERFAAAGATVVVQYRTQGAAAKEVLAGLPAGDHLALQADVADPDQVRTLVQDVVDRLGRIDVLVNNAGIYERHPVLGTSYAEWQESWRRTIETNLVGPANLVHEVVPHMVAAGGGRIVNVTSRGAFRGEPEHTAYGASKAGLNSLSQSLARELAPHGIYVTAVAPGFVETDMANDYLNGPDGEAVRAQSPLLRAATPDEIARVVVFMATPGAESTTGAIVDVNGASYLRT</sequence>